<keyword evidence="9" id="KW-0804">Transcription</keyword>
<evidence type="ECO:0000256" key="10">
    <source>
        <dbReference type="ARBA" id="ARBA00023242"/>
    </source>
</evidence>
<feature type="compositionally biased region" description="Polar residues" evidence="12">
    <location>
        <begin position="317"/>
        <end position="331"/>
    </location>
</feature>
<feature type="region of interest" description="Disordered" evidence="12">
    <location>
        <begin position="43"/>
        <end position="71"/>
    </location>
</feature>
<accession>A0AAN9DJ06</accession>
<evidence type="ECO:0000256" key="9">
    <source>
        <dbReference type="ARBA" id="ARBA00023163"/>
    </source>
</evidence>
<evidence type="ECO:0000256" key="5">
    <source>
        <dbReference type="ARBA" id="ARBA00023015"/>
    </source>
</evidence>
<dbReference type="InterPro" id="IPR046347">
    <property type="entry name" value="bZIP_sf"/>
</dbReference>
<proteinExistence type="inferred from homology"/>
<dbReference type="EMBL" id="JAYKXH010000002">
    <property type="protein sequence ID" value="KAK7175169.1"/>
    <property type="molecule type" value="Genomic_DNA"/>
</dbReference>
<dbReference type="Gene3D" id="1.20.5.170">
    <property type="match status" value="1"/>
</dbReference>
<dbReference type="GO" id="GO:0042981">
    <property type="term" value="P:regulation of apoptotic process"/>
    <property type="evidence" value="ECO:0007669"/>
    <property type="project" value="UniProtKB-ARBA"/>
</dbReference>
<keyword evidence="4" id="KW-0678">Repressor</keyword>
<dbReference type="GO" id="GO:0000977">
    <property type="term" value="F:RNA polymerase II transcription regulatory region sequence-specific DNA binding"/>
    <property type="evidence" value="ECO:0007669"/>
    <property type="project" value="TreeGrafter"/>
</dbReference>
<dbReference type="PANTHER" id="PTHR13044:SF2">
    <property type="entry name" value="CYCLIC AMP-DEPENDENT TRANSCRIPTION FACTOR ATF-4"/>
    <property type="match status" value="1"/>
</dbReference>
<dbReference type="InterPro" id="IPR004827">
    <property type="entry name" value="bZIP"/>
</dbReference>
<evidence type="ECO:0000313" key="15">
    <source>
        <dbReference type="Proteomes" id="UP001364617"/>
    </source>
</evidence>
<dbReference type="Pfam" id="PF00170">
    <property type="entry name" value="bZIP_1"/>
    <property type="match status" value="1"/>
</dbReference>
<sequence length="422" mass="46099">MSLMSSQFGQDDMEVLLWDPSSPMADPLGSFLDKDEEVLPLRGAESPLSSFSSSPLPSLSPPCTPPSIQRGEKAGLNQLSLAWFPSNELCLDNHGNDHSFSEMDWMTERIDLSEFDLESLIGSYDSEDPPSSPEELITSLESQIDLEAQPVASDNTPSPSPAASVPEIDQLSNFSFTLNTPVATPFIPSSPCEISESSSVVPEPQVEFEIKSEPASPVPSPSILSPESPTDTLELGCEVDIAEVQSPPPIEMQVPKIVLSLTPTRIVLVLSPKEEVNAMITLPGELVVENSPSPTSPDPQTPTSPQSLSSRVKPYSTPDSKPTPSQQSELPTLTGRVKSASGSKVVVEKKKRKKMEQNKTAATRYRQKKRAEQDSLHSECTVLEERNQELAEKAESIAKEIQYLKELMEEVKRARESRSVRS</sequence>
<comment type="subcellular location">
    <subcellularLocation>
        <location evidence="1">Nucleus</location>
    </subcellularLocation>
</comment>
<feature type="compositionally biased region" description="Polar residues" evidence="12">
    <location>
        <begin position="222"/>
        <end position="231"/>
    </location>
</feature>
<name>A0AAN9DJ06_9TELE</name>
<evidence type="ECO:0000313" key="14">
    <source>
        <dbReference type="EMBL" id="KAK7175169.1"/>
    </source>
</evidence>
<dbReference type="GO" id="GO:0048511">
    <property type="term" value="P:rhythmic process"/>
    <property type="evidence" value="ECO:0007669"/>
    <property type="project" value="UniProtKB-KW"/>
</dbReference>
<keyword evidence="15" id="KW-1185">Reference proteome</keyword>
<organism evidence="14 15">
    <name type="scientific">Phoxinus phoxinus</name>
    <name type="common">Eurasian minnow</name>
    <dbReference type="NCBI Taxonomy" id="58324"/>
    <lineage>
        <taxon>Eukaryota</taxon>
        <taxon>Metazoa</taxon>
        <taxon>Chordata</taxon>
        <taxon>Craniata</taxon>
        <taxon>Vertebrata</taxon>
        <taxon>Euteleostomi</taxon>
        <taxon>Actinopterygii</taxon>
        <taxon>Neopterygii</taxon>
        <taxon>Teleostei</taxon>
        <taxon>Ostariophysi</taxon>
        <taxon>Cypriniformes</taxon>
        <taxon>Leuciscidae</taxon>
        <taxon>Phoxininae</taxon>
        <taxon>Phoxinus</taxon>
    </lineage>
</organism>
<dbReference type="PANTHER" id="PTHR13044">
    <property type="entry name" value="ACTIVATING TRANSCRIPTION FACTOR ATF 4/5"/>
    <property type="match status" value="1"/>
</dbReference>
<feature type="domain" description="BZIP" evidence="13">
    <location>
        <begin position="348"/>
        <end position="411"/>
    </location>
</feature>
<keyword evidence="6" id="KW-0090">Biological rhythms</keyword>
<evidence type="ECO:0000256" key="1">
    <source>
        <dbReference type="ARBA" id="ARBA00004123"/>
    </source>
</evidence>
<dbReference type="AlphaFoldDB" id="A0AAN9DJ06"/>
<reference evidence="14 15" key="1">
    <citation type="submission" date="2024-02" db="EMBL/GenBank/DDBJ databases">
        <title>Chromosome-level genome assembly of the Eurasian Minnow (Phoxinus phoxinus).</title>
        <authorList>
            <person name="Oriowo T.O."/>
            <person name="Martin S."/>
            <person name="Stange M."/>
            <person name="Chrysostomakis Y."/>
            <person name="Brown T."/>
            <person name="Winkler S."/>
            <person name="Kukowka S."/>
            <person name="Myers E.W."/>
            <person name="Bohne A."/>
        </authorList>
    </citation>
    <scope>NUCLEOTIDE SEQUENCE [LARGE SCALE GENOMIC DNA]</scope>
    <source>
        <strain evidence="14">ZFMK-TIS-60720</strain>
        <tissue evidence="14">Whole Organism</tissue>
    </source>
</reference>
<dbReference type="GO" id="GO:0001228">
    <property type="term" value="F:DNA-binding transcription activator activity, RNA polymerase II-specific"/>
    <property type="evidence" value="ECO:0007669"/>
    <property type="project" value="TreeGrafter"/>
</dbReference>
<keyword evidence="5" id="KW-0805">Transcription regulation</keyword>
<dbReference type="GO" id="GO:1990589">
    <property type="term" value="C:ATF4-CREB1 transcription factor complex"/>
    <property type="evidence" value="ECO:0007669"/>
    <property type="project" value="TreeGrafter"/>
</dbReference>
<feature type="region of interest" description="Disordered" evidence="12">
    <location>
        <begin position="121"/>
        <end position="164"/>
    </location>
</feature>
<dbReference type="CDD" id="cd14692">
    <property type="entry name" value="bZIP_ATF4"/>
    <property type="match status" value="1"/>
</dbReference>
<feature type="region of interest" description="Disordered" evidence="12">
    <location>
        <begin position="287"/>
        <end position="377"/>
    </location>
</feature>
<dbReference type="SMART" id="SM00338">
    <property type="entry name" value="BRLZ"/>
    <property type="match status" value="1"/>
</dbReference>
<keyword evidence="7" id="KW-0238">DNA-binding</keyword>
<evidence type="ECO:0000256" key="4">
    <source>
        <dbReference type="ARBA" id="ARBA00022491"/>
    </source>
</evidence>
<comment type="similarity">
    <text evidence="2">Belongs to the bZIP family.</text>
</comment>
<keyword evidence="8" id="KW-0010">Activator</keyword>
<evidence type="ECO:0000256" key="7">
    <source>
        <dbReference type="ARBA" id="ARBA00023125"/>
    </source>
</evidence>
<feature type="compositionally biased region" description="Low complexity" evidence="12">
    <location>
        <begin position="46"/>
        <end position="57"/>
    </location>
</feature>
<evidence type="ECO:0000259" key="13">
    <source>
        <dbReference type="PROSITE" id="PS50217"/>
    </source>
</evidence>
<evidence type="ECO:0000256" key="3">
    <source>
        <dbReference type="ARBA" id="ARBA00018846"/>
    </source>
</evidence>
<gene>
    <name evidence="14" type="ORF">R3I93_002158</name>
</gene>
<dbReference type="FunFam" id="1.20.5.170:FF:000021">
    <property type="entry name" value="Cyclic AMP-dependent transcription factor ATF-4"/>
    <property type="match status" value="1"/>
</dbReference>
<evidence type="ECO:0000256" key="6">
    <source>
        <dbReference type="ARBA" id="ARBA00023108"/>
    </source>
</evidence>
<dbReference type="GO" id="GO:1990590">
    <property type="term" value="C:ATF1-ATF4 transcription factor complex"/>
    <property type="evidence" value="ECO:0007669"/>
    <property type="project" value="TreeGrafter"/>
</dbReference>
<keyword evidence="10" id="KW-0539">Nucleus</keyword>
<evidence type="ECO:0000256" key="2">
    <source>
        <dbReference type="ARBA" id="ARBA00007163"/>
    </source>
</evidence>
<dbReference type="Proteomes" id="UP001364617">
    <property type="component" value="Unassembled WGS sequence"/>
</dbReference>
<dbReference type="SUPFAM" id="SSF57959">
    <property type="entry name" value="Leucine zipper domain"/>
    <property type="match status" value="1"/>
</dbReference>
<evidence type="ECO:0000256" key="8">
    <source>
        <dbReference type="ARBA" id="ARBA00023159"/>
    </source>
</evidence>
<protein>
    <recommendedName>
        <fullName evidence="3">Cyclic AMP-dependent transcription factor ATF-4</fullName>
    </recommendedName>
    <alternativeName>
        <fullName evidence="11">Activating transcription factor 4</fullName>
    </alternativeName>
</protein>
<feature type="region of interest" description="Disordered" evidence="12">
    <location>
        <begin position="210"/>
        <end position="231"/>
    </location>
</feature>
<dbReference type="PROSITE" id="PS50217">
    <property type="entry name" value="BZIP"/>
    <property type="match status" value="1"/>
</dbReference>
<comment type="caution">
    <text evidence="14">The sequence shown here is derived from an EMBL/GenBank/DDBJ whole genome shotgun (WGS) entry which is preliminary data.</text>
</comment>
<evidence type="ECO:0000256" key="11">
    <source>
        <dbReference type="ARBA" id="ARBA00032136"/>
    </source>
</evidence>
<dbReference type="PROSITE" id="PS00036">
    <property type="entry name" value="BZIP_BASIC"/>
    <property type="match status" value="1"/>
</dbReference>
<evidence type="ECO:0000256" key="12">
    <source>
        <dbReference type="SAM" id="MobiDB-lite"/>
    </source>
</evidence>